<dbReference type="InterPro" id="IPR001509">
    <property type="entry name" value="Epimerase_deHydtase"/>
</dbReference>
<name>A0AAC9NS06_9ALTE</name>
<dbReference type="AlphaFoldDB" id="A0AAC9NS06"/>
<reference evidence="4 5" key="1">
    <citation type="submission" date="2016-11" db="EMBL/GenBank/DDBJ databases">
        <title>Networking in microbes: conjugative elements and plasmids in the genus Alteromonas.</title>
        <authorList>
            <person name="Lopez-Perez M."/>
            <person name="Ramon-Marco N."/>
            <person name="Rodriguez-Valera F."/>
        </authorList>
    </citation>
    <scope>NUCLEOTIDE SEQUENCE [LARGE SCALE GENOMIC DNA]</scope>
    <source>
        <strain evidence="4 5">CP48</strain>
    </source>
</reference>
<evidence type="ECO:0000313" key="5">
    <source>
        <dbReference type="Proteomes" id="UP000182101"/>
    </source>
</evidence>
<dbReference type="Pfam" id="PF01370">
    <property type="entry name" value="Epimerase"/>
    <property type="match status" value="1"/>
</dbReference>
<comment type="similarity">
    <text evidence="2">Belongs to the NAD(P)-dependent epimerase/dehydratase family.</text>
</comment>
<dbReference type="Gene3D" id="3.40.50.720">
    <property type="entry name" value="NAD(P)-binding Rossmann-like Domain"/>
    <property type="match status" value="1"/>
</dbReference>
<proteinExistence type="inferred from homology"/>
<dbReference type="CDD" id="cd05232">
    <property type="entry name" value="UDP_G4E_4_SDR_e"/>
    <property type="match status" value="1"/>
</dbReference>
<comment type="pathway">
    <text evidence="1">Bacterial outer membrane biogenesis; LPS O-antigen biosynthesis.</text>
</comment>
<evidence type="ECO:0000259" key="3">
    <source>
        <dbReference type="Pfam" id="PF01370"/>
    </source>
</evidence>
<dbReference type="Proteomes" id="UP000182101">
    <property type="component" value="Chromosome"/>
</dbReference>
<dbReference type="PANTHER" id="PTHR43000">
    <property type="entry name" value="DTDP-D-GLUCOSE 4,6-DEHYDRATASE-RELATED"/>
    <property type="match status" value="1"/>
</dbReference>
<dbReference type="EMBL" id="CP018024">
    <property type="protein sequence ID" value="APD91155.1"/>
    <property type="molecule type" value="Genomic_DNA"/>
</dbReference>
<sequence>METVLVTGASGFVGGQLVSYLDKRNVSLKILGRRDVHNGRYAFSSTCFLKEDSFYDALEGVNTVIHCAARVHVMKETAANPLEEFRAFNVDATLALARQAAESGVKRFIFLSTIKVNGESTTGAKPFSAFDKPHPMDPYGISKAEAEAGIKSIAEQYGMEFVIIRPPLVYGPGVKANFAALMLLVNRKIPLPLRMIKSNRRSMVSVFNLVDLIVTCIEHPAAKNQVFLVSDGEDISTSEMVALMAKACGRANFAFPLPPAVFQLLGIALNKSEVVDRLIGSLQLDIRHTKESLSWAPPQTIQDGFAATSSWLQNS</sequence>
<dbReference type="InterPro" id="IPR036291">
    <property type="entry name" value="NAD(P)-bd_dom_sf"/>
</dbReference>
<organism evidence="4 5">
    <name type="scientific">Alteromonas mediterranea</name>
    <dbReference type="NCBI Taxonomy" id="314275"/>
    <lineage>
        <taxon>Bacteria</taxon>
        <taxon>Pseudomonadati</taxon>
        <taxon>Pseudomonadota</taxon>
        <taxon>Gammaproteobacteria</taxon>
        <taxon>Alteromonadales</taxon>
        <taxon>Alteromonadaceae</taxon>
        <taxon>Alteromonas/Salinimonas group</taxon>
        <taxon>Alteromonas</taxon>
    </lineage>
</organism>
<evidence type="ECO:0000313" key="4">
    <source>
        <dbReference type="EMBL" id="APD91155.1"/>
    </source>
</evidence>
<evidence type="ECO:0000256" key="1">
    <source>
        <dbReference type="ARBA" id="ARBA00005125"/>
    </source>
</evidence>
<protein>
    <submittedName>
        <fullName evidence="4">UDP-glucose 4-epimerase</fullName>
    </submittedName>
</protein>
<accession>A0AAC9NS06</accession>
<dbReference type="RefSeq" id="WP_071960030.1">
    <property type="nucleotide sequence ID" value="NZ_CP018024.1"/>
</dbReference>
<dbReference type="GeneID" id="56343800"/>
<dbReference type="SUPFAM" id="SSF51735">
    <property type="entry name" value="NAD(P)-binding Rossmann-fold domains"/>
    <property type="match status" value="1"/>
</dbReference>
<evidence type="ECO:0000256" key="2">
    <source>
        <dbReference type="ARBA" id="ARBA00007637"/>
    </source>
</evidence>
<gene>
    <name evidence="4" type="ORF">BM524_15885</name>
</gene>
<feature type="domain" description="NAD-dependent epimerase/dehydratase" evidence="3">
    <location>
        <begin position="4"/>
        <end position="226"/>
    </location>
</feature>